<comment type="caution">
    <text evidence="1">The sequence shown here is derived from an EMBL/GenBank/DDBJ whole genome shotgun (WGS) entry which is preliminary data.</text>
</comment>
<sequence>MPTWVPHIVQSFVHGANVAIAHLHHEAALVRPSASKHSGRPFVVTDPNPPISYGDLYSAIKVLSHHSFSILYLPPVFMLLLSHIVEIYSGLPFLPFPLSILGKLLPPLQGDVRHLGPGLFSITTHLIASNADVSKPLSEGGLGYKGVMTTLEGIVLEVLEWNREHEHLGDGEGKIRKAYTTSVSLAEKIQKLGAVGHQVATTT</sequence>
<name>A0ACC1PPC6_9PEZI</name>
<dbReference type="EMBL" id="JAPDGR010000108">
    <property type="protein sequence ID" value="KAJ2996091.1"/>
    <property type="molecule type" value="Genomic_DNA"/>
</dbReference>
<protein>
    <submittedName>
        <fullName evidence="1">Uncharacterized protein</fullName>
    </submittedName>
</protein>
<keyword evidence="2" id="KW-1185">Reference proteome</keyword>
<organism evidence="1 2">
    <name type="scientific">Xylaria curta</name>
    <dbReference type="NCBI Taxonomy" id="42375"/>
    <lineage>
        <taxon>Eukaryota</taxon>
        <taxon>Fungi</taxon>
        <taxon>Dikarya</taxon>
        <taxon>Ascomycota</taxon>
        <taxon>Pezizomycotina</taxon>
        <taxon>Sordariomycetes</taxon>
        <taxon>Xylariomycetidae</taxon>
        <taxon>Xylariales</taxon>
        <taxon>Xylariaceae</taxon>
        <taxon>Xylaria</taxon>
    </lineage>
</organism>
<accession>A0ACC1PPC6</accession>
<dbReference type="Proteomes" id="UP001143856">
    <property type="component" value="Unassembled WGS sequence"/>
</dbReference>
<gene>
    <name evidence="1" type="ORF">NUW58_g1086</name>
</gene>
<evidence type="ECO:0000313" key="2">
    <source>
        <dbReference type="Proteomes" id="UP001143856"/>
    </source>
</evidence>
<proteinExistence type="predicted"/>
<evidence type="ECO:0000313" key="1">
    <source>
        <dbReference type="EMBL" id="KAJ2996091.1"/>
    </source>
</evidence>
<reference evidence="1" key="1">
    <citation type="submission" date="2022-10" db="EMBL/GenBank/DDBJ databases">
        <title>Genome Sequence of Xylaria curta.</title>
        <authorList>
            <person name="Buettner E."/>
        </authorList>
    </citation>
    <scope>NUCLEOTIDE SEQUENCE</scope>
    <source>
        <strain evidence="1">Babe10</strain>
    </source>
</reference>